<dbReference type="RefSeq" id="WP_215918485.1">
    <property type="nucleotide sequence ID" value="NZ_JAHKNI010000006.1"/>
</dbReference>
<sequence length="605" mass="67951">MSAASVRPTSLPISKLLANRSPARVPRYQRSYAWTDEQVGDLIDDIKRLLPTQTGTRGHFYGGMVAIEIGDSASAEGTIYEIVDGQQRLATFCLLLAQISARATELRSVAKSQDAPEVERRLEILAKGIHHEFLYYQRYDVREGTESRQPRVRLSHADDEFFQSLLNGDQPNPCRDSHKLLKNAVELLRNELVRPITPESDLQGSLEVLQRLRDAVLRDSFVIHIVSDERSSGYRLFTVLNDRGARLTVADLLRSHTLEMLDAEPELCKKAARLWDDMLTDGGDNVDEFLRVYFTSLTGGRPRRDDLFDEMKKLMFAANIDSGLVVDRLTGMSDELKAFLAISSGVWPYLVDQQDQAVTEWQRSRLFRLVTTLRHELSTPLLLAARARCDEKSFAELVHIIEIFAFRYKNVCGAHAGPASSSYYAECKRLRGTKLNGHVSFSRLRESLRGLLMKRAPDSIFKNSLADYLRYDAGSAAKANIRHLLTIIEDYRPWIKLGASGMPVPAMITVTDLSQASIEHIYPQNAQPQVPALQPYINRIGNLSYWSPLDNGAAGNLSFVDKLPAYRASKVGLNNDLGVLSVWDLAALQARETQLINEACLIFVV</sequence>
<dbReference type="Pfam" id="PF07510">
    <property type="entry name" value="GmrSD_C"/>
    <property type="match status" value="1"/>
</dbReference>
<dbReference type="InterPro" id="IPR004919">
    <property type="entry name" value="GmrSD_N"/>
</dbReference>
<accession>A0ABS6AZS9</accession>
<dbReference type="PANTHER" id="PTHR35149">
    <property type="entry name" value="SLL5132 PROTEIN"/>
    <property type="match status" value="1"/>
</dbReference>
<organism evidence="3 4">
    <name type="scientific">Nocardia albiluteola</name>
    <dbReference type="NCBI Taxonomy" id="2842303"/>
    <lineage>
        <taxon>Bacteria</taxon>
        <taxon>Bacillati</taxon>
        <taxon>Actinomycetota</taxon>
        <taxon>Actinomycetes</taxon>
        <taxon>Mycobacteriales</taxon>
        <taxon>Nocardiaceae</taxon>
        <taxon>Nocardia</taxon>
    </lineage>
</organism>
<dbReference type="Proteomes" id="UP000733379">
    <property type="component" value="Unassembled WGS sequence"/>
</dbReference>
<proteinExistence type="predicted"/>
<dbReference type="InterPro" id="IPR011089">
    <property type="entry name" value="GmrSD_C"/>
</dbReference>
<feature type="domain" description="GmrSD restriction endonucleases N-terminal" evidence="1">
    <location>
        <begin position="13"/>
        <end position="257"/>
    </location>
</feature>
<evidence type="ECO:0000259" key="2">
    <source>
        <dbReference type="Pfam" id="PF07510"/>
    </source>
</evidence>
<evidence type="ECO:0000259" key="1">
    <source>
        <dbReference type="Pfam" id="PF03235"/>
    </source>
</evidence>
<keyword evidence="3" id="KW-0540">Nuclease</keyword>
<name>A0ABS6AZS9_9NOCA</name>
<dbReference type="Pfam" id="PF03235">
    <property type="entry name" value="GmrSD_N"/>
    <property type="match status" value="1"/>
</dbReference>
<keyword evidence="4" id="KW-1185">Reference proteome</keyword>
<protein>
    <submittedName>
        <fullName evidence="3">DUF262 domain-containing HNH endonuclease family protein</fullName>
    </submittedName>
</protein>
<dbReference type="EMBL" id="JAHKNI010000006">
    <property type="protein sequence ID" value="MBU3063558.1"/>
    <property type="molecule type" value="Genomic_DNA"/>
</dbReference>
<evidence type="ECO:0000313" key="4">
    <source>
        <dbReference type="Proteomes" id="UP000733379"/>
    </source>
</evidence>
<evidence type="ECO:0000313" key="3">
    <source>
        <dbReference type="EMBL" id="MBU3063558.1"/>
    </source>
</evidence>
<reference evidence="3 4" key="1">
    <citation type="submission" date="2021-06" db="EMBL/GenBank/DDBJ databases">
        <title>Actinomycetes sequencing.</title>
        <authorList>
            <person name="Shan Q."/>
        </authorList>
    </citation>
    <scope>NUCLEOTIDE SEQUENCE [LARGE SCALE GENOMIC DNA]</scope>
    <source>
        <strain evidence="3 4">NEAU-G5</strain>
    </source>
</reference>
<gene>
    <name evidence="3" type="ORF">KO481_18725</name>
</gene>
<comment type="caution">
    <text evidence="3">The sequence shown here is derived from an EMBL/GenBank/DDBJ whole genome shotgun (WGS) entry which is preliminary data.</text>
</comment>
<keyword evidence="3" id="KW-0255">Endonuclease</keyword>
<dbReference type="PANTHER" id="PTHR35149:SF1">
    <property type="entry name" value="DUF5655 DOMAIN-CONTAINING PROTEIN"/>
    <property type="match status" value="1"/>
</dbReference>
<feature type="domain" description="GmrSD restriction endonucleases C-terminal" evidence="2">
    <location>
        <begin position="459"/>
        <end position="597"/>
    </location>
</feature>
<dbReference type="GO" id="GO:0004519">
    <property type="term" value="F:endonuclease activity"/>
    <property type="evidence" value="ECO:0007669"/>
    <property type="project" value="UniProtKB-KW"/>
</dbReference>
<keyword evidence="3" id="KW-0378">Hydrolase</keyword>